<feature type="region of interest" description="Disordered" evidence="1">
    <location>
        <begin position="1"/>
        <end position="28"/>
    </location>
</feature>
<evidence type="ECO:0000313" key="3">
    <source>
        <dbReference type="Proteomes" id="UP001642483"/>
    </source>
</evidence>
<evidence type="ECO:0000313" key="2">
    <source>
        <dbReference type="EMBL" id="CAK8683475.1"/>
    </source>
</evidence>
<protein>
    <submittedName>
        <fullName evidence="2">Uncharacterized protein</fullName>
    </submittedName>
</protein>
<reference evidence="2 3" key="1">
    <citation type="submission" date="2024-02" db="EMBL/GenBank/DDBJ databases">
        <authorList>
            <person name="Daric V."/>
            <person name="Darras S."/>
        </authorList>
    </citation>
    <scope>NUCLEOTIDE SEQUENCE [LARGE SCALE GENOMIC DNA]</scope>
</reference>
<keyword evidence="3" id="KW-1185">Reference proteome</keyword>
<name>A0ABP0FZW2_CLALP</name>
<dbReference type="Proteomes" id="UP001642483">
    <property type="component" value="Unassembled WGS sequence"/>
</dbReference>
<comment type="caution">
    <text evidence="2">The sequence shown here is derived from an EMBL/GenBank/DDBJ whole genome shotgun (WGS) entry which is preliminary data.</text>
</comment>
<feature type="compositionally biased region" description="Basic and acidic residues" evidence="1">
    <location>
        <begin position="1"/>
        <end position="12"/>
    </location>
</feature>
<organism evidence="2 3">
    <name type="scientific">Clavelina lepadiformis</name>
    <name type="common">Light-bulb sea squirt</name>
    <name type="synonym">Ascidia lepadiformis</name>
    <dbReference type="NCBI Taxonomy" id="159417"/>
    <lineage>
        <taxon>Eukaryota</taxon>
        <taxon>Metazoa</taxon>
        <taxon>Chordata</taxon>
        <taxon>Tunicata</taxon>
        <taxon>Ascidiacea</taxon>
        <taxon>Aplousobranchia</taxon>
        <taxon>Clavelinidae</taxon>
        <taxon>Clavelina</taxon>
    </lineage>
</organism>
<gene>
    <name evidence="2" type="ORF">CVLEPA_LOCUS14547</name>
</gene>
<accession>A0ABP0FZW2</accession>
<dbReference type="EMBL" id="CAWYQH010000097">
    <property type="protein sequence ID" value="CAK8683475.1"/>
    <property type="molecule type" value="Genomic_DNA"/>
</dbReference>
<proteinExistence type="predicted"/>
<sequence>MATPKSDKKESSDTSFQPVMTIKHGEDPEVQEVNIAASIQKGLSAIENLKPSPENIHFIKKTPKSMTTKSTMTNEDDYTVVHTNTPCTSPSPSLRENDAIDDDNQDVIDARHKIVGWKMTPRVHFPPPNTINASSLRTASMGRVHDLPQTDAREFNPIIEPPYLHRPDRTLIVHQTKPLPLQPVKAWPGYGGNVYFQPFKAVSKPIRDRTYSSRTPEKLTTTPDLYSVSKLSSFHFSSPSFADSKITPSRFASEKETLAFDEIEDDISKRNRRQMAHLDKNFVLSMSGNTKFTEDWTWISGKESLGTLKIGNPLLEVRRHSNRERYNRQTVVEKVPHNFVFHSQKANDIEKTISAKIREKTNARNSKAFTKDYGLPKWVLQQFADQYYRDNRGQLQLPRLPLRVKGRKVTNENKVWKIPY</sequence>
<evidence type="ECO:0000256" key="1">
    <source>
        <dbReference type="SAM" id="MobiDB-lite"/>
    </source>
</evidence>